<keyword evidence="7 10" id="KW-0326">Glycosidase</keyword>
<dbReference type="PANTHER" id="PTHR33753:SF1">
    <property type="entry name" value="ENDO-BETA-1,4-GLUCANASE CELB"/>
    <property type="match status" value="1"/>
</dbReference>
<gene>
    <name evidence="12" type="ORF">BO97DRAFT_316068</name>
</gene>
<comment type="catalytic activity">
    <reaction evidence="1">
        <text>Endohydrolysis of (1-&gt;4)-beta-D-glucosidic linkages in cellulose, lichenin and cereal beta-D-glucans.</text>
        <dbReference type="EC" id="3.2.1.4"/>
    </reaction>
</comment>
<proteinExistence type="inferred from homology"/>
<keyword evidence="8 10" id="KW-0624">Polysaccharide degradation</keyword>
<dbReference type="RefSeq" id="XP_025551065.1">
    <property type="nucleotide sequence ID" value="XM_025691266.1"/>
</dbReference>
<feature type="region of interest" description="Disordered" evidence="11">
    <location>
        <begin position="116"/>
        <end position="135"/>
    </location>
</feature>
<evidence type="ECO:0000313" key="13">
    <source>
        <dbReference type="Proteomes" id="UP000248961"/>
    </source>
</evidence>
<dbReference type="InterPro" id="IPR001722">
    <property type="entry name" value="Glyco_hydro_7"/>
</dbReference>
<organism evidence="12 13">
    <name type="scientific">Aspergillus homomorphus (strain CBS 101889)</name>
    <dbReference type="NCBI Taxonomy" id="1450537"/>
    <lineage>
        <taxon>Eukaryota</taxon>
        <taxon>Fungi</taxon>
        <taxon>Dikarya</taxon>
        <taxon>Ascomycota</taxon>
        <taxon>Pezizomycotina</taxon>
        <taxon>Eurotiomycetes</taxon>
        <taxon>Eurotiomycetidae</taxon>
        <taxon>Eurotiales</taxon>
        <taxon>Aspergillaceae</taxon>
        <taxon>Aspergillus</taxon>
        <taxon>Aspergillus subgen. Circumdati</taxon>
    </lineage>
</organism>
<name>A0A395HVF5_ASPHC</name>
<evidence type="ECO:0000256" key="6">
    <source>
        <dbReference type="ARBA" id="ARBA00023277"/>
    </source>
</evidence>
<evidence type="ECO:0000256" key="7">
    <source>
        <dbReference type="ARBA" id="ARBA00023295"/>
    </source>
</evidence>
<dbReference type="PANTHER" id="PTHR33753">
    <property type="entry name" value="1,4-BETA-D-GLUCAN CELLOBIOHYDROLASE B"/>
    <property type="match status" value="1"/>
</dbReference>
<dbReference type="CDD" id="cd07999">
    <property type="entry name" value="GH7_CBH_EG"/>
    <property type="match status" value="1"/>
</dbReference>
<evidence type="ECO:0000256" key="11">
    <source>
        <dbReference type="SAM" id="MobiDB-lite"/>
    </source>
</evidence>
<comment type="similarity">
    <text evidence="2 10">Belongs to the glycosyl hydrolase 7 (cellulase C) family.</text>
</comment>
<keyword evidence="6" id="KW-0119">Carbohydrate metabolism</keyword>
<dbReference type="GO" id="GO:0030245">
    <property type="term" value="P:cellulose catabolic process"/>
    <property type="evidence" value="ECO:0007669"/>
    <property type="project" value="UniProtKB-KW"/>
</dbReference>
<keyword evidence="3 10" id="KW-0378">Hydrolase</keyword>
<feature type="non-terminal residue" evidence="12">
    <location>
        <position position="1"/>
    </location>
</feature>
<dbReference type="EMBL" id="KZ824286">
    <property type="protein sequence ID" value="RAL11911.1"/>
    <property type="molecule type" value="Genomic_DNA"/>
</dbReference>
<evidence type="ECO:0000256" key="9">
    <source>
        <dbReference type="ARBA" id="ARBA00025192"/>
    </source>
</evidence>
<evidence type="ECO:0000256" key="4">
    <source>
        <dbReference type="ARBA" id="ARBA00023001"/>
    </source>
</evidence>
<evidence type="ECO:0000313" key="12">
    <source>
        <dbReference type="EMBL" id="RAL11911.1"/>
    </source>
</evidence>
<feature type="compositionally biased region" description="Low complexity" evidence="11">
    <location>
        <begin position="117"/>
        <end position="129"/>
    </location>
</feature>
<dbReference type="STRING" id="1450537.A0A395HVF5"/>
<keyword evidence="5" id="KW-0325">Glycoprotein</keyword>
<keyword evidence="4 10" id="KW-0136">Cellulose degradation</keyword>
<dbReference type="SUPFAM" id="SSF49899">
    <property type="entry name" value="Concanavalin A-like lectins/glucanases"/>
    <property type="match status" value="1"/>
</dbReference>
<keyword evidence="13" id="KW-1185">Reference proteome</keyword>
<dbReference type="VEuPathDB" id="FungiDB:BO97DRAFT_316068"/>
<dbReference type="InterPro" id="IPR037019">
    <property type="entry name" value="Glyco_hydro_7_sf"/>
</dbReference>
<evidence type="ECO:0000256" key="10">
    <source>
        <dbReference type="RuleBase" id="RU361164"/>
    </source>
</evidence>
<dbReference type="OrthoDB" id="412382at2759"/>
<reference evidence="12 13" key="1">
    <citation type="submission" date="2018-02" db="EMBL/GenBank/DDBJ databases">
        <title>The genomes of Aspergillus section Nigri reveals drivers in fungal speciation.</title>
        <authorList>
            <consortium name="DOE Joint Genome Institute"/>
            <person name="Vesth T.C."/>
            <person name="Nybo J."/>
            <person name="Theobald S."/>
            <person name="Brandl J."/>
            <person name="Frisvad J.C."/>
            <person name="Nielsen K.F."/>
            <person name="Lyhne E.K."/>
            <person name="Kogle M.E."/>
            <person name="Kuo A."/>
            <person name="Riley R."/>
            <person name="Clum A."/>
            <person name="Nolan M."/>
            <person name="Lipzen A."/>
            <person name="Salamov A."/>
            <person name="Henrissat B."/>
            <person name="Wiebenga A."/>
            <person name="De vries R.P."/>
            <person name="Grigoriev I.V."/>
            <person name="Mortensen U.H."/>
            <person name="Andersen M.R."/>
            <person name="Baker S.E."/>
        </authorList>
    </citation>
    <scope>NUCLEOTIDE SEQUENCE [LARGE SCALE GENOMIC DNA]</scope>
    <source>
        <strain evidence="12 13">CBS 101889</strain>
    </source>
</reference>
<dbReference type="InterPro" id="IPR013320">
    <property type="entry name" value="ConA-like_dom_sf"/>
</dbReference>
<protein>
    <recommendedName>
        <fullName evidence="10">Glucanase</fullName>
        <ecNumber evidence="10">3.2.1.-</ecNumber>
    </recommendedName>
</protein>
<dbReference type="Pfam" id="PF00840">
    <property type="entry name" value="Glyco_hydro_7"/>
    <property type="match status" value="1"/>
</dbReference>
<sequence>FLVLLLHLFQITHAQTPGQTPNQHPQLTTHHCTRKHGCTPLTTSIVLDASFHSIHALHAPDTPCTTPSGELNTTLCPDAATCARNCIIEGITNYTAYGVEVQRNHTAVNLRQYLPASSTSTSTSSTSTTNGNASALKTTSPRIYLLAPPPNTNTHTNTNTTTTQPQYQPLNLLNRELTFTVQNANLPCGMNAALFLSEMPISGGYNAHLNRAGAAYGTGYCDAQCYVKPWVNGTANVAGLGACCNEMDIWEANARATAFTPHSCSVSGLYGCDAEGSGAGECGAGEGGVCDHSGCGFNPYASGNPGFYGLGGGFVVDSAREITVVTQFLTRDGTDTGDLVEIRRVYLVDGVRVGSHGLGGNGTWGGGAITDAFCRAQGASSFESHGGLAGMGRALARGMVLVFSIWNDASGYMQWLDAGANGPCSATEGDPRVIEREDPGTNVVFSNVRWGEIGSTF</sequence>
<dbReference type="AlphaFoldDB" id="A0A395HVF5"/>
<dbReference type="EC" id="3.2.1.-" evidence="10"/>
<dbReference type="GO" id="GO:0008810">
    <property type="term" value="F:cellulase activity"/>
    <property type="evidence" value="ECO:0007669"/>
    <property type="project" value="UniProtKB-EC"/>
</dbReference>
<evidence type="ECO:0000256" key="3">
    <source>
        <dbReference type="ARBA" id="ARBA00022801"/>
    </source>
</evidence>
<evidence type="ECO:0000256" key="8">
    <source>
        <dbReference type="ARBA" id="ARBA00023326"/>
    </source>
</evidence>
<dbReference type="Proteomes" id="UP000248961">
    <property type="component" value="Unassembled WGS sequence"/>
</dbReference>
<comment type="function">
    <text evidence="9">Has endoglucanase activity on substrates containing beta-1,4 glycosidic bonds, like in carboxymethylcellulose (CMC), hydroxyethylcellulose (HEC) and beta-glucan. Involved in the degradation of complex natural cellulosic substrates.</text>
</comment>
<dbReference type="Gene3D" id="2.70.100.10">
    <property type="entry name" value="Glycoside hydrolase, family 7, domain"/>
    <property type="match status" value="1"/>
</dbReference>
<evidence type="ECO:0000256" key="2">
    <source>
        <dbReference type="ARBA" id="ARBA00006044"/>
    </source>
</evidence>
<dbReference type="GeneID" id="37195555"/>
<accession>A0A395HVF5</accession>
<evidence type="ECO:0000256" key="5">
    <source>
        <dbReference type="ARBA" id="ARBA00023180"/>
    </source>
</evidence>
<dbReference type="PRINTS" id="PR00734">
    <property type="entry name" value="GLHYDRLASE7"/>
</dbReference>
<evidence type="ECO:0000256" key="1">
    <source>
        <dbReference type="ARBA" id="ARBA00000966"/>
    </source>
</evidence>
<feature type="non-terminal residue" evidence="12">
    <location>
        <position position="457"/>
    </location>
</feature>